<sequence length="64" mass="7107">MSRVRDRTEDFKESVRVAALSHGYTESQLAALMSSFIIRKPSPKSPFTNAAIKTVELCSCAILF</sequence>
<evidence type="ECO:0000313" key="2">
    <source>
        <dbReference type="EnsemblPlants" id="TuG1812G0200004225.01.T04"/>
    </source>
</evidence>
<dbReference type="AlphaFoldDB" id="A0A8R7TKD5"/>
<evidence type="ECO:0000259" key="1">
    <source>
        <dbReference type="Pfam" id="PF10496"/>
    </source>
</evidence>
<keyword evidence="3" id="KW-1185">Reference proteome</keyword>
<dbReference type="Gramene" id="TuG1812G0200004225.01.T04">
    <property type="protein sequence ID" value="TuG1812G0200004225.01.T04"/>
    <property type="gene ID" value="TuG1812G0200004225.01"/>
</dbReference>
<name>A0A8R7TKD5_TRIUA</name>
<protein>
    <recommendedName>
        <fullName evidence="1">SNARE-complex protein Syntaxin-18 N-terminal domain-containing protein</fullName>
    </recommendedName>
</protein>
<reference evidence="2" key="2">
    <citation type="submission" date="2018-03" db="EMBL/GenBank/DDBJ databases">
        <title>The Triticum urartu genome reveals the dynamic nature of wheat genome evolution.</title>
        <authorList>
            <person name="Ling H."/>
            <person name="Ma B."/>
            <person name="Shi X."/>
            <person name="Liu H."/>
            <person name="Dong L."/>
            <person name="Sun H."/>
            <person name="Cao Y."/>
            <person name="Gao Q."/>
            <person name="Zheng S."/>
            <person name="Li Y."/>
            <person name="Yu Y."/>
            <person name="Du H."/>
            <person name="Qi M."/>
            <person name="Li Y."/>
            <person name="Yu H."/>
            <person name="Cui Y."/>
            <person name="Wang N."/>
            <person name="Chen C."/>
            <person name="Wu H."/>
            <person name="Zhao Y."/>
            <person name="Zhang J."/>
            <person name="Li Y."/>
            <person name="Zhou W."/>
            <person name="Zhang B."/>
            <person name="Hu W."/>
            <person name="Eijk M."/>
            <person name="Tang J."/>
            <person name="Witsenboer H."/>
            <person name="Zhao S."/>
            <person name="Li Z."/>
            <person name="Zhang A."/>
            <person name="Wang D."/>
            <person name="Liang C."/>
        </authorList>
    </citation>
    <scope>NUCLEOTIDE SEQUENCE [LARGE SCALE GENOMIC DNA]</scope>
    <source>
        <strain evidence="2">cv. G1812</strain>
    </source>
</reference>
<organism evidence="2 3">
    <name type="scientific">Triticum urartu</name>
    <name type="common">Red wild einkorn</name>
    <name type="synonym">Crithodium urartu</name>
    <dbReference type="NCBI Taxonomy" id="4572"/>
    <lineage>
        <taxon>Eukaryota</taxon>
        <taxon>Viridiplantae</taxon>
        <taxon>Streptophyta</taxon>
        <taxon>Embryophyta</taxon>
        <taxon>Tracheophyta</taxon>
        <taxon>Spermatophyta</taxon>
        <taxon>Magnoliopsida</taxon>
        <taxon>Liliopsida</taxon>
        <taxon>Poales</taxon>
        <taxon>Poaceae</taxon>
        <taxon>BOP clade</taxon>
        <taxon>Pooideae</taxon>
        <taxon>Triticodae</taxon>
        <taxon>Triticeae</taxon>
        <taxon>Triticinae</taxon>
        <taxon>Triticum</taxon>
    </lineage>
</organism>
<dbReference type="Proteomes" id="UP000015106">
    <property type="component" value="Chromosome 2"/>
</dbReference>
<feature type="domain" description="SNARE-complex protein Syntaxin-18 N-terminal" evidence="1">
    <location>
        <begin position="5"/>
        <end position="56"/>
    </location>
</feature>
<reference evidence="3" key="1">
    <citation type="journal article" date="2013" name="Nature">
        <title>Draft genome of the wheat A-genome progenitor Triticum urartu.</title>
        <authorList>
            <person name="Ling H.Q."/>
            <person name="Zhao S."/>
            <person name="Liu D."/>
            <person name="Wang J."/>
            <person name="Sun H."/>
            <person name="Zhang C."/>
            <person name="Fan H."/>
            <person name="Li D."/>
            <person name="Dong L."/>
            <person name="Tao Y."/>
            <person name="Gao C."/>
            <person name="Wu H."/>
            <person name="Li Y."/>
            <person name="Cui Y."/>
            <person name="Guo X."/>
            <person name="Zheng S."/>
            <person name="Wang B."/>
            <person name="Yu K."/>
            <person name="Liang Q."/>
            <person name="Yang W."/>
            <person name="Lou X."/>
            <person name="Chen J."/>
            <person name="Feng M."/>
            <person name="Jian J."/>
            <person name="Zhang X."/>
            <person name="Luo G."/>
            <person name="Jiang Y."/>
            <person name="Liu J."/>
            <person name="Wang Z."/>
            <person name="Sha Y."/>
            <person name="Zhang B."/>
            <person name="Wu H."/>
            <person name="Tang D."/>
            <person name="Shen Q."/>
            <person name="Xue P."/>
            <person name="Zou S."/>
            <person name="Wang X."/>
            <person name="Liu X."/>
            <person name="Wang F."/>
            <person name="Yang Y."/>
            <person name="An X."/>
            <person name="Dong Z."/>
            <person name="Zhang K."/>
            <person name="Zhang X."/>
            <person name="Luo M.C."/>
            <person name="Dvorak J."/>
            <person name="Tong Y."/>
            <person name="Wang J."/>
            <person name="Yang H."/>
            <person name="Li Z."/>
            <person name="Wang D."/>
            <person name="Zhang A."/>
            <person name="Wang J."/>
        </authorList>
    </citation>
    <scope>NUCLEOTIDE SEQUENCE</scope>
    <source>
        <strain evidence="3">cv. G1812</strain>
    </source>
</reference>
<accession>A0A8R7TKD5</accession>
<evidence type="ECO:0000313" key="3">
    <source>
        <dbReference type="Proteomes" id="UP000015106"/>
    </source>
</evidence>
<gene>
    <name evidence="2" type="primary">LOC125539061</name>
</gene>
<dbReference type="Pfam" id="PF10496">
    <property type="entry name" value="Syntaxin-18_N"/>
    <property type="match status" value="1"/>
</dbReference>
<reference evidence="2" key="3">
    <citation type="submission" date="2022-06" db="UniProtKB">
        <authorList>
            <consortium name="EnsemblPlants"/>
        </authorList>
    </citation>
    <scope>IDENTIFICATION</scope>
</reference>
<proteinExistence type="predicted"/>
<dbReference type="EnsemblPlants" id="TuG1812G0200004225.01.T04">
    <property type="protein sequence ID" value="TuG1812G0200004225.01.T04"/>
    <property type="gene ID" value="TuG1812G0200004225.01"/>
</dbReference>
<dbReference type="InterPro" id="IPR019529">
    <property type="entry name" value="Syntaxin-18_N"/>
</dbReference>